<keyword evidence="2" id="KW-1185">Reference proteome</keyword>
<dbReference type="EMBL" id="FXUG01000041">
    <property type="protein sequence ID" value="SMP79996.1"/>
    <property type="molecule type" value="Genomic_DNA"/>
</dbReference>
<evidence type="ECO:0000313" key="2">
    <source>
        <dbReference type="Proteomes" id="UP001158067"/>
    </source>
</evidence>
<organism evidence="1 2">
    <name type="scientific">Neorhodopirellula lusitana</name>
    <dbReference type="NCBI Taxonomy" id="445327"/>
    <lineage>
        <taxon>Bacteria</taxon>
        <taxon>Pseudomonadati</taxon>
        <taxon>Planctomycetota</taxon>
        <taxon>Planctomycetia</taxon>
        <taxon>Pirellulales</taxon>
        <taxon>Pirellulaceae</taxon>
        <taxon>Neorhodopirellula</taxon>
    </lineage>
</organism>
<protein>
    <recommendedName>
        <fullName evidence="3">Secreted protein</fullName>
    </recommendedName>
</protein>
<evidence type="ECO:0008006" key="3">
    <source>
        <dbReference type="Google" id="ProtNLM"/>
    </source>
</evidence>
<gene>
    <name evidence="1" type="ORF">SAMN06265222_1413</name>
</gene>
<proteinExistence type="predicted"/>
<reference evidence="1 2" key="1">
    <citation type="submission" date="2017-05" db="EMBL/GenBank/DDBJ databases">
        <authorList>
            <person name="Varghese N."/>
            <person name="Submissions S."/>
        </authorList>
    </citation>
    <scope>NUCLEOTIDE SEQUENCE [LARGE SCALE GENOMIC DNA]</scope>
    <source>
        <strain evidence="1 2">DSM 25457</strain>
    </source>
</reference>
<comment type="caution">
    <text evidence="1">The sequence shown here is derived from an EMBL/GenBank/DDBJ whole genome shotgun (WGS) entry which is preliminary data.</text>
</comment>
<name>A0ABY1QWV6_9BACT</name>
<accession>A0ABY1QWV6</accession>
<sequence length="74" mass="8362">MACTGVGLAAVFKWLLLHSRPGDAGRYPTEIMLCLQKRPTHLIRRPGLMTLAVSRVIVRQMLVWSLLFAFSRPL</sequence>
<evidence type="ECO:0000313" key="1">
    <source>
        <dbReference type="EMBL" id="SMP79996.1"/>
    </source>
</evidence>
<dbReference type="Proteomes" id="UP001158067">
    <property type="component" value="Unassembled WGS sequence"/>
</dbReference>